<feature type="compositionally biased region" description="Acidic residues" evidence="1">
    <location>
        <begin position="197"/>
        <end position="216"/>
    </location>
</feature>
<proteinExistence type="predicted"/>
<dbReference type="KEGG" id="tasa:A1Q1_03050"/>
<organism evidence="2 3">
    <name type="scientific">Trichosporon asahii var. asahii (strain ATCC 90039 / CBS 2479 / JCM 2466 / KCTC 7840 / NBRC 103889/ NCYC 2677 / UAMH 7654)</name>
    <name type="common">Yeast</name>
    <dbReference type="NCBI Taxonomy" id="1186058"/>
    <lineage>
        <taxon>Eukaryota</taxon>
        <taxon>Fungi</taxon>
        <taxon>Dikarya</taxon>
        <taxon>Basidiomycota</taxon>
        <taxon>Agaricomycotina</taxon>
        <taxon>Tremellomycetes</taxon>
        <taxon>Trichosporonales</taxon>
        <taxon>Trichosporonaceae</taxon>
        <taxon>Trichosporon</taxon>
    </lineage>
</organism>
<dbReference type="EMBL" id="ALBS01000021">
    <property type="protein sequence ID" value="EJT52596.1"/>
    <property type="molecule type" value="Genomic_DNA"/>
</dbReference>
<gene>
    <name evidence="2" type="ORF">A1Q1_03050</name>
</gene>
<sequence>MRFPSRPCQDPTCVEPAVVIALDTVLDRIELDDPSVDWCRVRVCCQDDPCPRHPSYTFPLRLYQHSTNCNSATARNRPTVVSISMVQVSAMSITASICASCDQDGDVCSVSGIFWCSSNFRPPVRTLLIDYTAQCQLWASTLPPPTYVNGTNDQGEDIEGDEEDTGGHASEDSQDGIDGSQADGSQTPSNDQLPAEASDDETQDDVDAFSEQDEAKDDTSLFSQQDEAEEDVHTFSEQEGPLTTPRQENRLPWQTPVHSPPSTPARPAKSHRTAIITSPSYWNGSPITSFVPDSVPPLSPSKFSDTSPIKLQTPRAEWPAWTLEAQSGVLDDVHSPTAECTEETEWAIADHYHAALLAQQEEDDTQAKKAEEAELDREHAKCQLDREAKQQQRALEQALQEQVAWHEQDDASAKEIEHAKLDRDEAREQLERECQAVNEQAGHDTEDLLAKDLSRIDIDQKAHGPTTPPSSPIVDDDLCDIDGEMLRMIAAVDPMPTSSPDDDWVDGLEEQLIAMVKAAEDEHAQIANGHQCDNDSDDYQPDQLMAPKPYLPSRGPIDALATKMLSPKVDSTTRQAWIDLAVQVRAQTERVRLAYDQLRSIWHPDPLPLGSQSLSYVPLGLLPPVAAHYGWTLEFDNLQPVEVYCAQACCKLGMPLAYKTDLTCSFAASHGDKTLIIAFDAAQGCILSCYTCRVVAQPCSLAGRTIAKLDFPYTSLLLSNQVAPARQIDRLHWELDRMGAALRECAAFRRLIGYP</sequence>
<evidence type="ECO:0000313" key="2">
    <source>
        <dbReference type="EMBL" id="EJT52596.1"/>
    </source>
</evidence>
<dbReference type="VEuPathDB" id="FungiDB:A1Q1_03050"/>
<dbReference type="RefSeq" id="XP_014183615.1">
    <property type="nucleotide sequence ID" value="XM_014328140.1"/>
</dbReference>
<feature type="region of interest" description="Disordered" evidence="1">
    <location>
        <begin position="142"/>
        <end position="269"/>
    </location>
</feature>
<accession>J5TST1</accession>
<evidence type="ECO:0000256" key="1">
    <source>
        <dbReference type="SAM" id="MobiDB-lite"/>
    </source>
</evidence>
<protein>
    <submittedName>
        <fullName evidence="2">Uncharacterized protein</fullName>
    </submittedName>
</protein>
<evidence type="ECO:0000313" key="3">
    <source>
        <dbReference type="Proteomes" id="UP000002748"/>
    </source>
</evidence>
<feature type="compositionally biased region" description="Acidic residues" evidence="1">
    <location>
        <begin position="154"/>
        <end position="164"/>
    </location>
</feature>
<name>J5TST1_TRIAS</name>
<dbReference type="AlphaFoldDB" id="J5TST1"/>
<feature type="compositionally biased region" description="Basic and acidic residues" evidence="1">
    <location>
        <begin position="365"/>
        <end position="388"/>
    </location>
</feature>
<comment type="caution">
    <text evidence="2">The sequence shown here is derived from an EMBL/GenBank/DDBJ whole genome shotgun (WGS) entry which is preliminary data.</text>
</comment>
<reference evidence="2 3" key="1">
    <citation type="journal article" date="2012" name="Eukaryot. Cell">
        <title>Draft genome sequence of CBS 2479, the standard type strain of Trichosporon asahii.</title>
        <authorList>
            <person name="Yang R.Y."/>
            <person name="Li H.T."/>
            <person name="Zhu H."/>
            <person name="Zhou G.P."/>
            <person name="Wang M."/>
            <person name="Wang L."/>
        </authorList>
    </citation>
    <scope>NUCLEOTIDE SEQUENCE [LARGE SCALE GENOMIC DNA]</scope>
    <source>
        <strain evidence="3">ATCC 90039 / CBS 2479 / JCM 2466 / KCTC 7840 / NCYC 2677 / UAMH 7654</strain>
    </source>
</reference>
<dbReference type="GeneID" id="25986563"/>
<dbReference type="Proteomes" id="UP000002748">
    <property type="component" value="Unassembled WGS sequence"/>
</dbReference>
<feature type="compositionally biased region" description="Polar residues" evidence="1">
    <location>
        <begin position="182"/>
        <end position="192"/>
    </location>
</feature>
<dbReference type="HOGENOM" id="CLU_409501_0_0_1"/>
<feature type="region of interest" description="Disordered" evidence="1">
    <location>
        <begin position="361"/>
        <end position="388"/>
    </location>
</feature>